<dbReference type="EMBL" id="CP002903">
    <property type="protein sequence ID" value="AEJ60508.1"/>
    <property type="molecule type" value="Genomic_DNA"/>
</dbReference>
<dbReference type="KEGG" id="stq:Spith_0222"/>
<dbReference type="AlphaFoldDB" id="G0GCT9"/>
<name>G0GCT9_WINT7</name>
<evidence type="ECO:0000313" key="2">
    <source>
        <dbReference type="EMBL" id="AEJ60508.1"/>
    </source>
</evidence>
<dbReference type="InterPro" id="IPR011330">
    <property type="entry name" value="Glyco_hydro/deAcase_b/a-brl"/>
</dbReference>
<dbReference type="SUPFAM" id="SSF82171">
    <property type="entry name" value="DPP6 N-terminal domain-like"/>
    <property type="match status" value="1"/>
</dbReference>
<dbReference type="PROSITE" id="PS51677">
    <property type="entry name" value="NODB"/>
    <property type="match status" value="1"/>
</dbReference>
<gene>
    <name evidence="2" type="ordered locus">Spith_0222</name>
</gene>
<sequence length="760" mass="86686">MWRRLLVSLGLLCSFLLGAEEVVFSDLVLSPLNTVLFTASLSVPGVGAYRTAFWAEPGTGTLQQLSFFPERMRFLPALGKVQIYNRYGLFRIPLEGGRVEVVERFPAFVRGAEIATTSPLPIATSPDGRYLVHFEKDSPAYGTLVMVDLETGEEVVVAEGIELSYREIPVSWAPDSSLFLYAHDGMVYYFSISQWREGRVLSPERRVMGRGKIGSVFWGGGGRLYFVEGTVIKVFRKEEIFTHGFYYGVVKVGRVVGKLPFHFDPNFDRLWIGPEENFVLFCRAGRDVFLYPLDREDYEGGALQEPSLVLPRRMYLEDVVWDDEGKLTLFVKEVHDGTVERRLFWMVVGSQRVFEEREERPQVWALSEDGSYLALAMEDGVHLYRYDSWTEVGRIDHPEPVVLAWAGDDLVVGGRWSVSRYGRDGSLKALLCISQPEGLGFTVGDYRPMVWAGKDTVQWDVARAVFEVREDRPAAGAPVLNTSAYRVYLQDLPEQPYRNIVMVRDLQGLSTYPLFPPPERSYEPFPEKDESVDFTYFTHGSRLRRREVALVFNAISSAEGLVRVLELLKEYGVKATFFLNGDFMRENPGATRQISTFAAEVGSLFYTHFDMSDSRFALSEGFIQQGLARTEDEYFEITGRELALLWHAPYYFVREDLLRAAAAMNYVYVGCDVDSLDWVPQFTREGESRLYAPAARLVERIVSMKKPGSIVAFTVGRPDEKDPVRRREDYLFQKLDVFLNELIARGYRFVTVSELMEHAR</sequence>
<dbReference type="Pfam" id="PF01522">
    <property type="entry name" value="Polysacc_deac_1"/>
    <property type="match status" value="1"/>
</dbReference>
<dbReference type="InterPro" id="IPR050248">
    <property type="entry name" value="Polysacc_deacetylase_ArnD"/>
</dbReference>
<protein>
    <submittedName>
        <fullName evidence="2">Polysaccharide deacetylase</fullName>
    </submittedName>
</protein>
<dbReference type="Proteomes" id="UP000007254">
    <property type="component" value="Chromosome"/>
</dbReference>
<accession>G0GCT9</accession>
<dbReference type="PANTHER" id="PTHR10587:SF137">
    <property type="entry name" value="4-DEOXY-4-FORMAMIDO-L-ARABINOSE-PHOSPHOUNDECAPRENOL DEFORMYLASE ARND-RELATED"/>
    <property type="match status" value="1"/>
</dbReference>
<evidence type="ECO:0000313" key="3">
    <source>
        <dbReference type="Proteomes" id="UP000007254"/>
    </source>
</evidence>
<dbReference type="SUPFAM" id="SSF88713">
    <property type="entry name" value="Glycoside hydrolase/deacetylase"/>
    <property type="match status" value="1"/>
</dbReference>
<dbReference type="GO" id="GO:0016810">
    <property type="term" value="F:hydrolase activity, acting on carbon-nitrogen (but not peptide) bonds"/>
    <property type="evidence" value="ECO:0007669"/>
    <property type="project" value="InterPro"/>
</dbReference>
<dbReference type="STRING" id="869211.Spith_0222"/>
<dbReference type="OrthoDB" id="9806342at2"/>
<proteinExistence type="predicted"/>
<dbReference type="CDD" id="cd10917">
    <property type="entry name" value="CE4_NodB_like_6s_7s"/>
    <property type="match status" value="1"/>
</dbReference>
<dbReference type="RefSeq" id="WP_014623910.1">
    <property type="nucleotide sequence ID" value="NC_017583.1"/>
</dbReference>
<dbReference type="HOGENOM" id="CLU_019935_0_0_12"/>
<organism evidence="2 3">
    <name type="scientific">Winmispira thermophila (strain ATCC 700085 / DSM 6578 / Z-1203)</name>
    <name type="common">Spirochaeta thermophila</name>
    <dbReference type="NCBI Taxonomy" id="869211"/>
    <lineage>
        <taxon>Bacteria</taxon>
        <taxon>Pseudomonadati</taxon>
        <taxon>Spirochaetota</taxon>
        <taxon>Spirochaetia</taxon>
        <taxon>Winmispirales</taxon>
        <taxon>Winmispiraceae</taxon>
        <taxon>Winmispira</taxon>
    </lineage>
</organism>
<reference evidence="2 3" key="1">
    <citation type="submission" date="2011-06" db="EMBL/GenBank/DDBJ databases">
        <title>The complete genome of Spirochaeta thermophila DSM 6578.</title>
        <authorList>
            <consortium name="US DOE Joint Genome Institute (JGI-PGF)"/>
            <person name="Lucas S."/>
            <person name="Lapidus A."/>
            <person name="Bruce D."/>
            <person name="Goodwin L."/>
            <person name="Pitluck S."/>
            <person name="Peters L."/>
            <person name="Kyrpides N."/>
            <person name="Mavromatis K."/>
            <person name="Ivanova N."/>
            <person name="Mikailova N."/>
            <person name="Pagani I."/>
            <person name="Chertkov O."/>
            <person name="Detter J.C."/>
            <person name="Tapia R."/>
            <person name="Han C."/>
            <person name="Land M."/>
            <person name="Hauser L."/>
            <person name="Markowitz V."/>
            <person name="Cheng J.-F."/>
            <person name="Hugenholtz P."/>
            <person name="Woyke T."/>
            <person name="Wu D."/>
            <person name="Spring S."/>
            <person name="Merkhoffer B."/>
            <person name="Schneider S."/>
            <person name="Klenk H.-P."/>
            <person name="Eisen J.A."/>
        </authorList>
    </citation>
    <scope>NUCLEOTIDE SEQUENCE [LARGE SCALE GENOMIC DNA]</scope>
    <source>
        <strain evidence="3">ATCC 700085 / DSM 6578 / Z-1203</strain>
    </source>
</reference>
<dbReference type="PANTHER" id="PTHR10587">
    <property type="entry name" value="GLYCOSYL TRANSFERASE-RELATED"/>
    <property type="match status" value="1"/>
</dbReference>
<dbReference type="GO" id="GO:0005975">
    <property type="term" value="P:carbohydrate metabolic process"/>
    <property type="evidence" value="ECO:0007669"/>
    <property type="project" value="InterPro"/>
</dbReference>
<feature type="domain" description="NodB homology" evidence="1">
    <location>
        <begin position="546"/>
        <end position="750"/>
    </location>
</feature>
<keyword evidence="3" id="KW-1185">Reference proteome</keyword>
<evidence type="ECO:0000259" key="1">
    <source>
        <dbReference type="PROSITE" id="PS51677"/>
    </source>
</evidence>
<dbReference type="InterPro" id="IPR002509">
    <property type="entry name" value="NODB_dom"/>
</dbReference>
<dbReference type="Gene3D" id="3.20.20.370">
    <property type="entry name" value="Glycoside hydrolase/deacetylase"/>
    <property type="match status" value="1"/>
</dbReference>